<reference evidence="1 2" key="1">
    <citation type="journal article" date="2017" name="Environ. Microbiol.">
        <title>Decay of the glycolytic pathway and adaptation to intranuclear parasitism within Enterocytozoonidae microsporidia.</title>
        <authorList>
            <person name="Wiredu Boakye D."/>
            <person name="Jaroenlak P."/>
            <person name="Prachumwat A."/>
            <person name="Williams T.A."/>
            <person name="Bateman K.S."/>
            <person name="Itsathitphaisarn O."/>
            <person name="Sritunyalucksana K."/>
            <person name="Paszkiewicz K.H."/>
            <person name="Moore K.A."/>
            <person name="Stentiford G.D."/>
            <person name="Williams B.A."/>
        </authorList>
    </citation>
    <scope>NUCLEOTIDE SEQUENCE [LARGE SCALE GENOMIC DNA]</scope>
    <source>
        <strain evidence="1 2">GB1</strain>
    </source>
</reference>
<keyword evidence="2" id="KW-1185">Reference proteome</keyword>
<evidence type="ECO:0000313" key="2">
    <source>
        <dbReference type="Proteomes" id="UP000192356"/>
    </source>
</evidence>
<proteinExistence type="predicted"/>
<organism evidence="1 2">
    <name type="scientific">Hepatospora eriocheir</name>
    <dbReference type="NCBI Taxonomy" id="1081669"/>
    <lineage>
        <taxon>Eukaryota</taxon>
        <taxon>Fungi</taxon>
        <taxon>Fungi incertae sedis</taxon>
        <taxon>Microsporidia</taxon>
        <taxon>Hepatosporidae</taxon>
        <taxon>Hepatospora</taxon>
    </lineage>
</organism>
<dbReference type="AlphaFoldDB" id="A0A1X0Q6D1"/>
<sequence length="167" mass="19451">MCLPENEKILKRELYDLFYMGLINTHKRVIKLQNIRTIEEAVTIVEGSETNSNLETSNNNSKQIRRFSELQENEDLNISKPKNGKFPKYKYCKYHKWCGHTTEECTKINTNKKGVYSIKETTIVPQRIEVTGQINDITTLFVIDSGSFENIMSKQKVTELNLKIEKN</sequence>
<accession>A0A1X0Q6D1</accession>
<dbReference type="Proteomes" id="UP000192356">
    <property type="component" value="Unassembled WGS sequence"/>
</dbReference>
<dbReference type="EMBL" id="LVKB01000405">
    <property type="protein sequence ID" value="ORD95321.1"/>
    <property type="molecule type" value="Genomic_DNA"/>
</dbReference>
<gene>
    <name evidence="1" type="ORF">HERIO_2580</name>
</gene>
<evidence type="ECO:0000313" key="1">
    <source>
        <dbReference type="EMBL" id="ORD95321.1"/>
    </source>
</evidence>
<dbReference type="VEuPathDB" id="MicrosporidiaDB:A0H76_1803"/>
<comment type="caution">
    <text evidence="1">The sequence shown here is derived from an EMBL/GenBank/DDBJ whole genome shotgun (WGS) entry which is preliminary data.</text>
</comment>
<name>A0A1X0Q6D1_9MICR</name>
<dbReference type="VEuPathDB" id="MicrosporidiaDB:HERIO_2580"/>
<protein>
    <submittedName>
        <fullName evidence="1">Uncharacterized protein</fullName>
    </submittedName>
</protein>